<dbReference type="eggNOG" id="COG0457">
    <property type="taxonomic scope" value="Bacteria"/>
</dbReference>
<keyword evidence="4 5" id="KW-0472">Membrane</keyword>
<feature type="domain" description="TM2" evidence="6">
    <location>
        <begin position="93"/>
        <end position="132"/>
    </location>
</feature>
<dbReference type="PANTHER" id="PTHR21016:SF25">
    <property type="entry name" value="TM2 DOMAIN-CONTAINING PROTEIN DDB_G0277895-RELATED"/>
    <property type="match status" value="1"/>
</dbReference>
<evidence type="ECO:0000256" key="5">
    <source>
        <dbReference type="SAM" id="Phobius"/>
    </source>
</evidence>
<dbReference type="GO" id="GO:0016020">
    <property type="term" value="C:membrane"/>
    <property type="evidence" value="ECO:0007669"/>
    <property type="project" value="UniProtKB-SubCell"/>
</dbReference>
<dbReference type="PANTHER" id="PTHR21016">
    <property type="entry name" value="BETA-AMYLOID BINDING PROTEIN-RELATED"/>
    <property type="match status" value="1"/>
</dbReference>
<keyword evidence="2 5" id="KW-0812">Transmembrane</keyword>
<keyword evidence="3 5" id="KW-1133">Transmembrane helix</keyword>
<evidence type="ECO:0000256" key="1">
    <source>
        <dbReference type="ARBA" id="ARBA00004141"/>
    </source>
</evidence>
<comment type="caution">
    <text evidence="8">The sequence shown here is derived from an EMBL/GenBank/DDBJ whole genome shotgun (WGS) entry which is preliminary data.</text>
</comment>
<proteinExistence type="predicted"/>
<evidence type="ECO:0000256" key="4">
    <source>
        <dbReference type="ARBA" id="ARBA00023136"/>
    </source>
</evidence>
<evidence type="ECO:0000256" key="3">
    <source>
        <dbReference type="ARBA" id="ARBA00022989"/>
    </source>
</evidence>
<sequence length="344" mass="39037">MGFRFKRSIKILPGIRINFNKNSHSISIGPRGAKTTFSKNGVRKTIGLPGSGLSYTTYTAYKGKKTNANQSLSPASTLSSINTKVPQSRSLMLSYVLLVFGLHYFYLRKPLFGLLFLITVGGCGFWLIIDIFRLPRLVKKCNQEISILQKKAELNLQYNEIQRDLDILQESSKILVESTDISTIDSRYGTMIQAVNRLEQPLETMSELEDYQSMIDLIESIAKIKNQKTEFFNESIDRIIDKLNDKLNFLKTVKARKNNINKLVNTITTLENMPDESKQYALTKLSELSRKQDIANSVSMTKVPNHTPITLEELQTLKNEGIINNEEYKSKARELLGLTQDGKP</sequence>
<dbReference type="InterPro" id="IPR007829">
    <property type="entry name" value="TM2"/>
</dbReference>
<dbReference type="EMBL" id="AWXA01000015">
    <property type="protein sequence ID" value="ERT60770.1"/>
    <property type="molecule type" value="Genomic_DNA"/>
</dbReference>
<gene>
    <name evidence="8" type="ORF">HMPREF1250_0288</name>
</gene>
<evidence type="ECO:0000313" key="8">
    <source>
        <dbReference type="EMBL" id="ERT60770.1"/>
    </source>
</evidence>
<evidence type="ECO:0000259" key="6">
    <source>
        <dbReference type="Pfam" id="PF05154"/>
    </source>
</evidence>
<evidence type="ECO:0000259" key="7">
    <source>
        <dbReference type="Pfam" id="PF14020"/>
    </source>
</evidence>
<protein>
    <submittedName>
        <fullName evidence="8">TM2 domain protein</fullName>
    </submittedName>
</protein>
<dbReference type="Pfam" id="PF14020">
    <property type="entry name" value="DUF4236"/>
    <property type="match status" value="1"/>
</dbReference>
<dbReference type="AlphaFoldDB" id="U7UN83"/>
<keyword evidence="9" id="KW-1185">Reference proteome</keyword>
<feature type="domain" description="DUF4236" evidence="7">
    <location>
        <begin position="3"/>
        <end position="56"/>
    </location>
</feature>
<dbReference type="STRING" id="1111454.HMPREF1250_0288"/>
<reference evidence="8 9" key="1">
    <citation type="submission" date="2013-09" db="EMBL/GenBank/DDBJ databases">
        <authorList>
            <person name="Durkin A.S."/>
            <person name="Haft D.R."/>
            <person name="McCorrison J."/>
            <person name="Torralba M."/>
            <person name="Gillis M."/>
            <person name="Haft D.H."/>
            <person name="Methe B."/>
            <person name="Sutton G."/>
            <person name="Nelson K.E."/>
        </authorList>
    </citation>
    <scope>NUCLEOTIDE SEQUENCE [LARGE SCALE GENOMIC DNA]</scope>
    <source>
        <strain evidence="8 9">BV3C16-1</strain>
    </source>
</reference>
<name>U7UN83_9FIRM</name>
<evidence type="ECO:0000313" key="9">
    <source>
        <dbReference type="Proteomes" id="UP000017090"/>
    </source>
</evidence>
<dbReference type="RefSeq" id="WP_023053256.1">
    <property type="nucleotide sequence ID" value="NZ_AWXA01000015.1"/>
</dbReference>
<feature type="transmembrane region" description="Helical" evidence="5">
    <location>
        <begin position="112"/>
        <end position="132"/>
    </location>
</feature>
<comment type="subcellular location">
    <subcellularLocation>
        <location evidence="1">Membrane</location>
        <topology evidence="1">Multi-pass membrane protein</topology>
    </subcellularLocation>
</comment>
<feature type="transmembrane region" description="Helical" evidence="5">
    <location>
        <begin position="90"/>
        <end position="106"/>
    </location>
</feature>
<dbReference type="PATRIC" id="fig|1111454.3.peg.767"/>
<organism evidence="8 9">
    <name type="scientific">Megasphaera vaginalis</name>
    <name type="common">ex Srinivasan et al. 2021</name>
    <dbReference type="NCBI Taxonomy" id="1111454"/>
    <lineage>
        <taxon>Bacteria</taxon>
        <taxon>Bacillati</taxon>
        <taxon>Bacillota</taxon>
        <taxon>Negativicutes</taxon>
        <taxon>Veillonellales</taxon>
        <taxon>Veillonellaceae</taxon>
        <taxon>Megasphaera</taxon>
    </lineage>
</organism>
<dbReference type="Proteomes" id="UP000017090">
    <property type="component" value="Unassembled WGS sequence"/>
</dbReference>
<dbReference type="InterPro" id="IPR050932">
    <property type="entry name" value="TM2D1-3-like"/>
</dbReference>
<evidence type="ECO:0000256" key="2">
    <source>
        <dbReference type="ARBA" id="ARBA00022692"/>
    </source>
</evidence>
<dbReference type="OrthoDB" id="9816361at2"/>
<dbReference type="InterPro" id="IPR025330">
    <property type="entry name" value="DUF4236"/>
</dbReference>
<dbReference type="Pfam" id="PF05154">
    <property type="entry name" value="TM2"/>
    <property type="match status" value="1"/>
</dbReference>
<accession>U7UN83</accession>